<dbReference type="Proteomes" id="UP000265703">
    <property type="component" value="Unassembled WGS sequence"/>
</dbReference>
<gene>
    <name evidence="1" type="ORF">C1645_836701</name>
</gene>
<accession>A0A397SA63</accession>
<proteinExistence type="predicted"/>
<dbReference type="AlphaFoldDB" id="A0A397SA63"/>
<reference evidence="1 2" key="1">
    <citation type="submission" date="2018-06" db="EMBL/GenBank/DDBJ databases">
        <title>Comparative genomics reveals the genomic features of Rhizophagus irregularis, R. cerebriforme, R. diaphanum and Gigaspora rosea, and their symbiotic lifestyle signature.</title>
        <authorList>
            <person name="Morin E."/>
            <person name="San Clemente H."/>
            <person name="Chen E.C.H."/>
            <person name="De La Providencia I."/>
            <person name="Hainaut M."/>
            <person name="Kuo A."/>
            <person name="Kohler A."/>
            <person name="Murat C."/>
            <person name="Tang N."/>
            <person name="Roy S."/>
            <person name="Loubradou J."/>
            <person name="Henrissat B."/>
            <person name="Grigoriev I.V."/>
            <person name="Corradi N."/>
            <person name="Roux C."/>
            <person name="Martin F.M."/>
        </authorList>
    </citation>
    <scope>NUCLEOTIDE SEQUENCE [LARGE SCALE GENOMIC DNA]</scope>
    <source>
        <strain evidence="1 2">DAOM 227022</strain>
    </source>
</reference>
<dbReference type="OrthoDB" id="2411617at2759"/>
<protein>
    <submittedName>
        <fullName evidence="1">Uncharacterized protein</fullName>
    </submittedName>
</protein>
<dbReference type="EMBL" id="QKYT01000768">
    <property type="protein sequence ID" value="RIA81626.1"/>
    <property type="molecule type" value="Genomic_DNA"/>
</dbReference>
<name>A0A397SA63_9GLOM</name>
<organism evidence="1 2">
    <name type="scientific">Glomus cerebriforme</name>
    <dbReference type="NCBI Taxonomy" id="658196"/>
    <lineage>
        <taxon>Eukaryota</taxon>
        <taxon>Fungi</taxon>
        <taxon>Fungi incertae sedis</taxon>
        <taxon>Mucoromycota</taxon>
        <taxon>Glomeromycotina</taxon>
        <taxon>Glomeromycetes</taxon>
        <taxon>Glomerales</taxon>
        <taxon>Glomeraceae</taxon>
        <taxon>Glomus</taxon>
    </lineage>
</organism>
<evidence type="ECO:0000313" key="2">
    <source>
        <dbReference type="Proteomes" id="UP000265703"/>
    </source>
</evidence>
<keyword evidence="2" id="KW-1185">Reference proteome</keyword>
<evidence type="ECO:0000313" key="1">
    <source>
        <dbReference type="EMBL" id="RIA81626.1"/>
    </source>
</evidence>
<sequence length="170" mass="20519">MHIIENKRLREDLMGNVCKEKYNDCIQYLGKLEDIKLENKNALSKYRDWMTYFNKNLKAEVKWDVWSKSQKAIFNKVVFENINYSKKEKGYISKLENVLREVFFISLENYELLILLKYKSNQEFYGGIQQSLRDTQKELGNTSFHEIMAFFKNLLYQLFHSLKIYESLNH</sequence>
<comment type="caution">
    <text evidence="1">The sequence shown here is derived from an EMBL/GenBank/DDBJ whole genome shotgun (WGS) entry which is preliminary data.</text>
</comment>